<dbReference type="SUPFAM" id="SSF88946">
    <property type="entry name" value="Sigma2 domain of RNA polymerase sigma factors"/>
    <property type="match status" value="1"/>
</dbReference>
<dbReference type="InterPro" id="IPR036388">
    <property type="entry name" value="WH-like_DNA-bd_sf"/>
</dbReference>
<sequence>MNEVLLDNLIQRISSGDRSALGELYNITSNDVYGYALSIVCSKSMAEDIMHDVYIQIFNSAKTYKSQGKAMAWILRITRNMSYNRLKKMKHESMSIDQPFDNEAYQAFDDNAVLDRLILDNLLTKLSIGERQVVMLYLLSGISQKDISNITGVPLPTVKWRYKSALKKLSKTINSDIAGCCYEL</sequence>
<evidence type="ECO:0000256" key="2">
    <source>
        <dbReference type="ARBA" id="ARBA00023015"/>
    </source>
</evidence>
<dbReference type="Pfam" id="PF08281">
    <property type="entry name" value="Sigma70_r4_2"/>
    <property type="match status" value="1"/>
</dbReference>
<reference evidence="7 8" key="1">
    <citation type="submission" date="2017-06" db="EMBL/GenBank/DDBJ databases">
        <title>Investigating the central metabolism of Clostridium thermosuccinogenes.</title>
        <authorList>
            <person name="Koendjbiharie J.G."/>
            <person name="van Kranenburg R."/>
        </authorList>
    </citation>
    <scope>NUCLEOTIDE SEQUENCE [LARGE SCALE GENOMIC DNA]</scope>
    <source>
        <strain evidence="7 8">DSM 5806</strain>
    </source>
</reference>
<evidence type="ECO:0000256" key="1">
    <source>
        <dbReference type="ARBA" id="ARBA00010641"/>
    </source>
</evidence>
<dbReference type="Gene3D" id="1.10.10.10">
    <property type="entry name" value="Winged helix-like DNA-binding domain superfamily/Winged helix DNA-binding domain"/>
    <property type="match status" value="1"/>
</dbReference>
<evidence type="ECO:0000259" key="5">
    <source>
        <dbReference type="Pfam" id="PF04542"/>
    </source>
</evidence>
<evidence type="ECO:0000313" key="7">
    <source>
        <dbReference type="EMBL" id="PNT96723.1"/>
    </source>
</evidence>
<dbReference type="AlphaFoldDB" id="A0A2K2F9T4"/>
<dbReference type="EMBL" id="NIOJ01000045">
    <property type="protein sequence ID" value="PNT96723.1"/>
    <property type="molecule type" value="Genomic_DNA"/>
</dbReference>
<dbReference type="KEGG" id="cthd:CDO33_12190"/>
<feature type="domain" description="RNA polymerase sigma factor 70 region 4 type 2" evidence="6">
    <location>
        <begin position="117"/>
        <end position="169"/>
    </location>
</feature>
<dbReference type="RefSeq" id="WP_103082479.1">
    <property type="nucleotide sequence ID" value="NZ_CP021850.1"/>
</dbReference>
<dbReference type="InterPro" id="IPR007627">
    <property type="entry name" value="RNA_pol_sigma70_r2"/>
</dbReference>
<comment type="similarity">
    <text evidence="1">Belongs to the sigma-70 factor family. ECF subfamily.</text>
</comment>
<dbReference type="InterPro" id="IPR013249">
    <property type="entry name" value="RNA_pol_sigma70_r4_t2"/>
</dbReference>
<keyword evidence="8" id="KW-1185">Reference proteome</keyword>
<dbReference type="CDD" id="cd06171">
    <property type="entry name" value="Sigma70_r4"/>
    <property type="match status" value="1"/>
</dbReference>
<protein>
    <recommendedName>
        <fullName evidence="9">RNA polymerase sigma factor</fullName>
    </recommendedName>
</protein>
<dbReference type="InterPro" id="IPR013324">
    <property type="entry name" value="RNA_pol_sigma_r3/r4-like"/>
</dbReference>
<keyword evidence="2" id="KW-0805">Transcription regulation</keyword>
<evidence type="ECO:0008006" key="9">
    <source>
        <dbReference type="Google" id="ProtNLM"/>
    </source>
</evidence>
<dbReference type="NCBIfam" id="TIGR02937">
    <property type="entry name" value="sigma70-ECF"/>
    <property type="match status" value="1"/>
</dbReference>
<keyword evidence="4" id="KW-0804">Transcription</keyword>
<accession>A0A2K2F9T4</accession>
<dbReference type="OrthoDB" id="190020at2"/>
<evidence type="ECO:0000259" key="6">
    <source>
        <dbReference type="Pfam" id="PF08281"/>
    </source>
</evidence>
<dbReference type="SUPFAM" id="SSF88659">
    <property type="entry name" value="Sigma3 and sigma4 domains of RNA polymerase sigma factors"/>
    <property type="match status" value="1"/>
</dbReference>
<proteinExistence type="inferred from homology"/>
<dbReference type="GO" id="GO:0016987">
    <property type="term" value="F:sigma factor activity"/>
    <property type="evidence" value="ECO:0007669"/>
    <property type="project" value="UniProtKB-KW"/>
</dbReference>
<dbReference type="Gene3D" id="1.10.1740.10">
    <property type="match status" value="1"/>
</dbReference>
<dbReference type="Pfam" id="PF04542">
    <property type="entry name" value="Sigma70_r2"/>
    <property type="match status" value="1"/>
</dbReference>
<dbReference type="InterPro" id="IPR013325">
    <property type="entry name" value="RNA_pol_sigma_r2"/>
</dbReference>
<dbReference type="InterPro" id="IPR014284">
    <property type="entry name" value="RNA_pol_sigma-70_dom"/>
</dbReference>
<keyword evidence="3" id="KW-0731">Sigma factor</keyword>
<dbReference type="InterPro" id="IPR039425">
    <property type="entry name" value="RNA_pol_sigma-70-like"/>
</dbReference>
<dbReference type="PANTHER" id="PTHR43133">
    <property type="entry name" value="RNA POLYMERASE ECF-TYPE SIGMA FACTO"/>
    <property type="match status" value="1"/>
</dbReference>
<evidence type="ECO:0000313" key="8">
    <source>
        <dbReference type="Proteomes" id="UP000236151"/>
    </source>
</evidence>
<gene>
    <name evidence="7" type="ORF">CDQ84_14640</name>
</gene>
<dbReference type="GO" id="GO:0006352">
    <property type="term" value="P:DNA-templated transcription initiation"/>
    <property type="evidence" value="ECO:0007669"/>
    <property type="project" value="InterPro"/>
</dbReference>
<feature type="domain" description="RNA polymerase sigma-70 region 2" evidence="5">
    <location>
        <begin position="26"/>
        <end position="88"/>
    </location>
</feature>
<evidence type="ECO:0000256" key="4">
    <source>
        <dbReference type="ARBA" id="ARBA00023163"/>
    </source>
</evidence>
<name>A0A2K2F9T4_9CLOT</name>
<dbReference type="Proteomes" id="UP000236151">
    <property type="component" value="Unassembled WGS sequence"/>
</dbReference>
<comment type="caution">
    <text evidence="7">The sequence shown here is derived from an EMBL/GenBank/DDBJ whole genome shotgun (WGS) entry which is preliminary data.</text>
</comment>
<organism evidence="7 8">
    <name type="scientific">Clostridium thermosuccinogenes</name>
    <dbReference type="NCBI Taxonomy" id="84032"/>
    <lineage>
        <taxon>Bacteria</taxon>
        <taxon>Bacillati</taxon>
        <taxon>Bacillota</taxon>
        <taxon>Clostridia</taxon>
        <taxon>Eubacteriales</taxon>
        <taxon>Clostridiaceae</taxon>
        <taxon>Clostridium</taxon>
    </lineage>
</organism>
<dbReference type="PANTHER" id="PTHR43133:SF62">
    <property type="entry name" value="RNA POLYMERASE SIGMA FACTOR SIGZ"/>
    <property type="match status" value="1"/>
</dbReference>
<dbReference type="GO" id="GO:0003677">
    <property type="term" value="F:DNA binding"/>
    <property type="evidence" value="ECO:0007669"/>
    <property type="project" value="InterPro"/>
</dbReference>
<evidence type="ECO:0000256" key="3">
    <source>
        <dbReference type="ARBA" id="ARBA00023082"/>
    </source>
</evidence>